<protein>
    <submittedName>
        <fullName evidence="1">Uncharacterized protein</fullName>
    </submittedName>
</protein>
<dbReference type="AlphaFoldDB" id="A0A5C0AXE5"/>
<dbReference type="Proteomes" id="UP000325161">
    <property type="component" value="Chromosome"/>
</dbReference>
<accession>A0A5C0AXE5</accession>
<sequence>MVEALSIIGAQHCSLPFSAVLNVLYRFERTSSLRTFIASPNVDHQSERLVHSLQSANLQRLAFSSHYLVRGHPLPSHPTTKQMRKFSCVALP</sequence>
<name>A0A5C0AXE5_9BURK</name>
<dbReference type="RefSeq" id="WP_148815777.1">
    <property type="nucleotide sequence ID" value="NZ_CP043046.1"/>
</dbReference>
<gene>
    <name evidence="1" type="ORF">FXN63_13900</name>
</gene>
<proteinExistence type="predicted"/>
<evidence type="ECO:0000313" key="2">
    <source>
        <dbReference type="Proteomes" id="UP000325161"/>
    </source>
</evidence>
<dbReference type="KEGG" id="pacr:FXN63_13900"/>
<reference evidence="1 2" key="1">
    <citation type="submission" date="2019-08" db="EMBL/GenBank/DDBJ databases">
        <title>Amphibian skin-associated Pigmentiphaga: genome sequence and occurrence across geography and hosts.</title>
        <authorList>
            <person name="Bletz M.C."/>
            <person name="Bunk B."/>
            <person name="Sproeer C."/>
            <person name="Biwer P."/>
            <person name="Reiter S."/>
            <person name="Rabemananjara F.C.E."/>
            <person name="Schulz S."/>
            <person name="Overmann J."/>
            <person name="Vences M."/>
        </authorList>
    </citation>
    <scope>NUCLEOTIDE SEQUENCE [LARGE SCALE GENOMIC DNA]</scope>
    <source>
        <strain evidence="1 2">Mada1488</strain>
    </source>
</reference>
<organism evidence="1 2">
    <name type="scientific">Pigmentiphaga aceris</name>
    <dbReference type="NCBI Taxonomy" id="1940612"/>
    <lineage>
        <taxon>Bacteria</taxon>
        <taxon>Pseudomonadati</taxon>
        <taxon>Pseudomonadota</taxon>
        <taxon>Betaproteobacteria</taxon>
        <taxon>Burkholderiales</taxon>
        <taxon>Alcaligenaceae</taxon>
        <taxon>Pigmentiphaga</taxon>
    </lineage>
</organism>
<dbReference type="EMBL" id="CP043046">
    <property type="protein sequence ID" value="QEI06805.1"/>
    <property type="molecule type" value="Genomic_DNA"/>
</dbReference>
<keyword evidence="2" id="KW-1185">Reference proteome</keyword>
<evidence type="ECO:0000313" key="1">
    <source>
        <dbReference type="EMBL" id="QEI06805.1"/>
    </source>
</evidence>